<accession>A0A2P4YF32</accession>
<reference evidence="2 3" key="1">
    <citation type="journal article" date="2017" name="Genome Biol. Evol.">
        <title>Phytophthora megakarya and P. palmivora, closely related causal agents of cacao black pod rot, underwent increases in genome sizes and gene numbers by different mechanisms.</title>
        <authorList>
            <person name="Ali S.S."/>
            <person name="Shao J."/>
            <person name="Lary D.J."/>
            <person name="Kronmiller B."/>
            <person name="Shen D."/>
            <person name="Strem M.D."/>
            <person name="Amoako-Attah I."/>
            <person name="Akrofi A.Y."/>
            <person name="Begoude B.A."/>
            <person name="Ten Hoopen G.M."/>
            <person name="Coulibaly K."/>
            <person name="Kebe B.I."/>
            <person name="Melnick R.L."/>
            <person name="Guiltinan M.J."/>
            <person name="Tyler B.M."/>
            <person name="Meinhardt L.W."/>
            <person name="Bailey B.A."/>
        </authorList>
    </citation>
    <scope>NUCLEOTIDE SEQUENCE [LARGE SCALE GENOMIC DNA]</scope>
    <source>
        <strain evidence="3">sbr112.9</strain>
    </source>
</reference>
<dbReference type="Proteomes" id="UP000237271">
    <property type="component" value="Unassembled WGS sequence"/>
</dbReference>
<dbReference type="PANTHER" id="PTHR46599">
    <property type="entry name" value="PIGGYBAC TRANSPOSABLE ELEMENT-DERIVED PROTEIN 4"/>
    <property type="match status" value="1"/>
</dbReference>
<dbReference type="PANTHER" id="PTHR46599:SF3">
    <property type="entry name" value="PIGGYBAC TRANSPOSABLE ELEMENT-DERIVED PROTEIN 4"/>
    <property type="match status" value="1"/>
</dbReference>
<feature type="signal peptide" evidence="1">
    <location>
        <begin position="1"/>
        <end position="16"/>
    </location>
</feature>
<gene>
    <name evidence="2" type="ORF">PHPALM_6329</name>
</gene>
<protein>
    <recommendedName>
        <fullName evidence="4">PiggyBac transposable element-derived protein domain-containing protein</fullName>
    </recommendedName>
</protein>
<dbReference type="EMBL" id="NCKW01003444">
    <property type="protein sequence ID" value="POM76427.1"/>
    <property type="molecule type" value="Genomic_DNA"/>
</dbReference>
<organism evidence="2 3">
    <name type="scientific">Phytophthora palmivora</name>
    <dbReference type="NCBI Taxonomy" id="4796"/>
    <lineage>
        <taxon>Eukaryota</taxon>
        <taxon>Sar</taxon>
        <taxon>Stramenopiles</taxon>
        <taxon>Oomycota</taxon>
        <taxon>Peronosporomycetes</taxon>
        <taxon>Peronosporales</taxon>
        <taxon>Peronosporaceae</taxon>
        <taxon>Phytophthora</taxon>
    </lineage>
</organism>
<evidence type="ECO:0008006" key="4">
    <source>
        <dbReference type="Google" id="ProtNLM"/>
    </source>
</evidence>
<sequence>MSRNIFKLLLTQMGCCVRLEIYCGKANSNEDSVTQRAVYCEGSRHSDSFAPNFNTSIPLSDKPLSMGHYHVGTIRKDRKGWCKAIEFKQKKRPKRTPRETYHIAVSRDRPHFVALAWMDSKPVRFLATNSRLKLHAHVLFEIITRQ</sequence>
<dbReference type="AlphaFoldDB" id="A0A2P4YF32"/>
<comment type="caution">
    <text evidence="2">The sequence shown here is derived from an EMBL/GenBank/DDBJ whole genome shotgun (WGS) entry which is preliminary data.</text>
</comment>
<name>A0A2P4YF32_9STRA</name>
<feature type="chain" id="PRO_5015203239" description="PiggyBac transposable element-derived protein domain-containing protein" evidence="1">
    <location>
        <begin position="17"/>
        <end position="146"/>
    </location>
</feature>
<evidence type="ECO:0000313" key="2">
    <source>
        <dbReference type="EMBL" id="POM76427.1"/>
    </source>
</evidence>
<evidence type="ECO:0000256" key="1">
    <source>
        <dbReference type="SAM" id="SignalP"/>
    </source>
</evidence>
<keyword evidence="1" id="KW-0732">Signal</keyword>
<keyword evidence="3" id="KW-1185">Reference proteome</keyword>
<proteinExistence type="predicted"/>
<evidence type="ECO:0000313" key="3">
    <source>
        <dbReference type="Proteomes" id="UP000237271"/>
    </source>
</evidence>
<dbReference type="OrthoDB" id="5988244at2759"/>